<sequence length="249" mass="26055">MQLAAPHSIWLGEFMGTFILLLLGNGVNASVSLRKTYAENAGWMVVTTGWAIAVLCGVLTAQAFGSAGAHLNPAITLAGAIFSGDFSQIPVYWSAQILGAMTGATLVWLFFYPHWEITESHGAKLGVFCTSPAIPHLPSNLLGEATGTFVLVLVASAIGSHGVSPTGPAAGIGPWLVGSLVWGIGLSLGSTTGYAINPARDFGPRLIHFLLPIAGKGPSNWRYSWIPIVGDFTGAVLCGLLLRWAHFSA</sequence>
<keyword evidence="4 7" id="KW-0812">Transmembrane</keyword>
<evidence type="ECO:0000256" key="5">
    <source>
        <dbReference type="ARBA" id="ARBA00022989"/>
    </source>
</evidence>
<keyword evidence="10" id="KW-1185">Reference proteome</keyword>
<accession>A0ABW1ELE0</accession>
<gene>
    <name evidence="9" type="ORF">ACFPT7_17395</name>
</gene>
<evidence type="ECO:0000256" key="2">
    <source>
        <dbReference type="ARBA" id="ARBA00006175"/>
    </source>
</evidence>
<feature type="transmembrane region" description="Helical" evidence="8">
    <location>
        <begin position="12"/>
        <end position="31"/>
    </location>
</feature>
<dbReference type="Proteomes" id="UP001596091">
    <property type="component" value="Unassembled WGS sequence"/>
</dbReference>
<evidence type="ECO:0000313" key="9">
    <source>
        <dbReference type="EMBL" id="MFC5864085.1"/>
    </source>
</evidence>
<keyword evidence="6 8" id="KW-0472">Membrane</keyword>
<dbReference type="SUPFAM" id="SSF81338">
    <property type="entry name" value="Aquaporin-like"/>
    <property type="match status" value="1"/>
</dbReference>
<organism evidence="9 10">
    <name type="scientific">Acidicapsa dinghuensis</name>
    <dbReference type="NCBI Taxonomy" id="2218256"/>
    <lineage>
        <taxon>Bacteria</taxon>
        <taxon>Pseudomonadati</taxon>
        <taxon>Acidobacteriota</taxon>
        <taxon>Terriglobia</taxon>
        <taxon>Terriglobales</taxon>
        <taxon>Acidobacteriaceae</taxon>
        <taxon>Acidicapsa</taxon>
    </lineage>
</organism>
<feature type="transmembrane region" description="Helical" evidence="8">
    <location>
        <begin position="91"/>
        <end position="111"/>
    </location>
</feature>
<proteinExistence type="inferred from homology"/>
<dbReference type="Pfam" id="PF00230">
    <property type="entry name" value="MIP"/>
    <property type="match status" value="1"/>
</dbReference>
<feature type="transmembrane region" description="Helical" evidence="8">
    <location>
        <begin position="225"/>
        <end position="245"/>
    </location>
</feature>
<dbReference type="PRINTS" id="PR00783">
    <property type="entry name" value="MINTRINSICP"/>
</dbReference>
<dbReference type="PANTHER" id="PTHR43829:SF9">
    <property type="entry name" value="AQUAPORIN-9"/>
    <property type="match status" value="1"/>
</dbReference>
<dbReference type="InterPro" id="IPR000425">
    <property type="entry name" value="MIP"/>
</dbReference>
<dbReference type="PANTHER" id="PTHR43829">
    <property type="entry name" value="AQUAPORIN OR AQUAGLYCEROPORIN RELATED"/>
    <property type="match status" value="1"/>
</dbReference>
<comment type="caution">
    <text evidence="9">The sequence shown here is derived from an EMBL/GenBank/DDBJ whole genome shotgun (WGS) entry which is preliminary data.</text>
</comment>
<feature type="transmembrane region" description="Helical" evidence="8">
    <location>
        <begin position="43"/>
        <end position="61"/>
    </location>
</feature>
<feature type="transmembrane region" description="Helical" evidence="8">
    <location>
        <begin position="175"/>
        <end position="196"/>
    </location>
</feature>
<feature type="transmembrane region" description="Helical" evidence="8">
    <location>
        <begin position="145"/>
        <end position="163"/>
    </location>
</feature>
<evidence type="ECO:0000256" key="7">
    <source>
        <dbReference type="RuleBase" id="RU000477"/>
    </source>
</evidence>
<reference evidence="10" key="1">
    <citation type="journal article" date="2019" name="Int. J. Syst. Evol. Microbiol.">
        <title>The Global Catalogue of Microorganisms (GCM) 10K type strain sequencing project: providing services to taxonomists for standard genome sequencing and annotation.</title>
        <authorList>
            <consortium name="The Broad Institute Genomics Platform"/>
            <consortium name="The Broad Institute Genome Sequencing Center for Infectious Disease"/>
            <person name="Wu L."/>
            <person name="Ma J."/>
        </authorList>
    </citation>
    <scope>NUCLEOTIDE SEQUENCE [LARGE SCALE GENOMIC DNA]</scope>
    <source>
        <strain evidence="10">JCM 4087</strain>
    </source>
</reference>
<evidence type="ECO:0000256" key="1">
    <source>
        <dbReference type="ARBA" id="ARBA00004141"/>
    </source>
</evidence>
<evidence type="ECO:0000256" key="8">
    <source>
        <dbReference type="SAM" id="Phobius"/>
    </source>
</evidence>
<keyword evidence="5 8" id="KW-1133">Transmembrane helix</keyword>
<name>A0ABW1ELE0_9BACT</name>
<dbReference type="InterPro" id="IPR022357">
    <property type="entry name" value="MIP_CS"/>
</dbReference>
<protein>
    <submittedName>
        <fullName evidence="9">MIP/aquaporin family protein</fullName>
    </submittedName>
</protein>
<dbReference type="Gene3D" id="1.20.1080.10">
    <property type="entry name" value="Glycerol uptake facilitator protein"/>
    <property type="match status" value="1"/>
</dbReference>
<comment type="subcellular location">
    <subcellularLocation>
        <location evidence="1">Membrane</location>
        <topology evidence="1">Multi-pass membrane protein</topology>
    </subcellularLocation>
</comment>
<dbReference type="EMBL" id="JBHSPH010000008">
    <property type="protein sequence ID" value="MFC5864085.1"/>
    <property type="molecule type" value="Genomic_DNA"/>
</dbReference>
<comment type="similarity">
    <text evidence="2 7">Belongs to the MIP/aquaporin (TC 1.A.8) family.</text>
</comment>
<dbReference type="PROSITE" id="PS00221">
    <property type="entry name" value="MIP"/>
    <property type="match status" value="1"/>
</dbReference>
<keyword evidence="3 7" id="KW-0813">Transport</keyword>
<evidence type="ECO:0000256" key="6">
    <source>
        <dbReference type="ARBA" id="ARBA00023136"/>
    </source>
</evidence>
<evidence type="ECO:0000256" key="4">
    <source>
        <dbReference type="ARBA" id="ARBA00022692"/>
    </source>
</evidence>
<dbReference type="InterPro" id="IPR050363">
    <property type="entry name" value="MIP/Aquaporin"/>
</dbReference>
<dbReference type="InterPro" id="IPR023271">
    <property type="entry name" value="Aquaporin-like"/>
</dbReference>
<evidence type="ECO:0000256" key="3">
    <source>
        <dbReference type="ARBA" id="ARBA00022448"/>
    </source>
</evidence>
<dbReference type="RefSeq" id="WP_263340931.1">
    <property type="nucleotide sequence ID" value="NZ_JAGSYH010000006.1"/>
</dbReference>
<evidence type="ECO:0000313" key="10">
    <source>
        <dbReference type="Proteomes" id="UP001596091"/>
    </source>
</evidence>